<name>A0A7W9JJ47_9MICC</name>
<dbReference type="SUPFAM" id="SSF52540">
    <property type="entry name" value="P-loop containing nucleoside triphosphate hydrolases"/>
    <property type="match status" value="1"/>
</dbReference>
<dbReference type="RefSeq" id="WP_184171054.1">
    <property type="nucleotide sequence ID" value="NZ_BAABAG010000016.1"/>
</dbReference>
<dbReference type="GO" id="GO:0016887">
    <property type="term" value="F:ATP hydrolysis activity"/>
    <property type="evidence" value="ECO:0007669"/>
    <property type="project" value="InterPro"/>
</dbReference>
<organism evidence="5 6">
    <name type="scientific">Micrococcus endophyticus</name>
    <dbReference type="NCBI Taxonomy" id="455343"/>
    <lineage>
        <taxon>Bacteria</taxon>
        <taxon>Bacillati</taxon>
        <taxon>Actinomycetota</taxon>
        <taxon>Actinomycetes</taxon>
        <taxon>Micrococcales</taxon>
        <taxon>Micrococcaceae</taxon>
        <taxon>Micrococcus</taxon>
    </lineage>
</organism>
<reference evidence="5 6" key="1">
    <citation type="submission" date="2020-08" db="EMBL/GenBank/DDBJ databases">
        <title>Sequencing the genomes of 1000 actinobacteria strains.</title>
        <authorList>
            <person name="Klenk H.-P."/>
        </authorList>
    </citation>
    <scope>NUCLEOTIDE SEQUENCE [LARGE SCALE GENOMIC DNA]</scope>
    <source>
        <strain evidence="5 6">DSM 17945</strain>
    </source>
</reference>
<dbReference type="InterPro" id="IPR015854">
    <property type="entry name" value="ABC_transpr_LolD-like"/>
</dbReference>
<evidence type="ECO:0000313" key="6">
    <source>
        <dbReference type="Proteomes" id="UP000567246"/>
    </source>
</evidence>
<dbReference type="PROSITE" id="PS00211">
    <property type="entry name" value="ABC_TRANSPORTER_1"/>
    <property type="match status" value="1"/>
</dbReference>
<dbReference type="GO" id="GO:0022857">
    <property type="term" value="F:transmembrane transporter activity"/>
    <property type="evidence" value="ECO:0007669"/>
    <property type="project" value="TreeGrafter"/>
</dbReference>
<evidence type="ECO:0000313" key="5">
    <source>
        <dbReference type="EMBL" id="MBB5848187.1"/>
    </source>
</evidence>
<dbReference type="GO" id="GO:0005524">
    <property type="term" value="F:ATP binding"/>
    <property type="evidence" value="ECO:0007669"/>
    <property type="project" value="UniProtKB-KW"/>
</dbReference>
<sequence>MGDHKLEIRGLRTRHGTCARVPLDLELRSGERLWVHGPSGSGKTALLHALGGLDEAESGEVLFDGESATSVRLRRELSSFVLQEPALIDHWSIRRNLRSACGDAHPEAEALLRSWGVPVDGTHPRQLSGGERQRVSVAIAIARGMPLVIADEPTSSLDRLNRDAVLDAFQSLPESSIVLVCSHDPVWDGWATRRLDLAEVSP</sequence>
<comment type="caution">
    <text evidence="5">The sequence shown here is derived from an EMBL/GenBank/DDBJ whole genome shotgun (WGS) entry which is preliminary data.</text>
</comment>
<comment type="similarity">
    <text evidence="1">Belongs to the ABC transporter superfamily.</text>
</comment>
<evidence type="ECO:0000259" key="4">
    <source>
        <dbReference type="PROSITE" id="PS50893"/>
    </source>
</evidence>
<dbReference type="Pfam" id="PF00005">
    <property type="entry name" value="ABC_tran"/>
    <property type="match status" value="1"/>
</dbReference>
<dbReference type="InterPro" id="IPR003593">
    <property type="entry name" value="AAA+_ATPase"/>
</dbReference>
<evidence type="ECO:0000256" key="1">
    <source>
        <dbReference type="ARBA" id="ARBA00005417"/>
    </source>
</evidence>
<dbReference type="EMBL" id="JACHMW010000001">
    <property type="protein sequence ID" value="MBB5848187.1"/>
    <property type="molecule type" value="Genomic_DNA"/>
</dbReference>
<dbReference type="GO" id="GO:0005886">
    <property type="term" value="C:plasma membrane"/>
    <property type="evidence" value="ECO:0007669"/>
    <property type="project" value="TreeGrafter"/>
</dbReference>
<dbReference type="InterPro" id="IPR003439">
    <property type="entry name" value="ABC_transporter-like_ATP-bd"/>
</dbReference>
<dbReference type="Gene3D" id="3.40.50.300">
    <property type="entry name" value="P-loop containing nucleotide triphosphate hydrolases"/>
    <property type="match status" value="1"/>
</dbReference>
<gene>
    <name evidence="5" type="ORF">HDA33_000751</name>
</gene>
<dbReference type="Proteomes" id="UP000567246">
    <property type="component" value="Unassembled WGS sequence"/>
</dbReference>
<dbReference type="InterPro" id="IPR017871">
    <property type="entry name" value="ABC_transporter-like_CS"/>
</dbReference>
<keyword evidence="2" id="KW-0547">Nucleotide-binding</keyword>
<dbReference type="SMART" id="SM00382">
    <property type="entry name" value="AAA"/>
    <property type="match status" value="1"/>
</dbReference>
<keyword evidence="6" id="KW-1185">Reference proteome</keyword>
<evidence type="ECO:0000256" key="2">
    <source>
        <dbReference type="ARBA" id="ARBA00022741"/>
    </source>
</evidence>
<dbReference type="InterPro" id="IPR027417">
    <property type="entry name" value="P-loop_NTPase"/>
</dbReference>
<dbReference type="AlphaFoldDB" id="A0A7W9JJ47"/>
<keyword evidence="5" id="KW-0449">Lipoprotein</keyword>
<accession>A0A7W9JJ47</accession>
<proteinExistence type="inferred from homology"/>
<keyword evidence="3" id="KW-0067">ATP-binding</keyword>
<evidence type="ECO:0000256" key="3">
    <source>
        <dbReference type="ARBA" id="ARBA00022840"/>
    </source>
</evidence>
<dbReference type="PROSITE" id="PS50893">
    <property type="entry name" value="ABC_TRANSPORTER_2"/>
    <property type="match status" value="1"/>
</dbReference>
<protein>
    <submittedName>
        <fullName evidence="5">ABC-type lipoprotein export system ATPase subunit</fullName>
    </submittedName>
</protein>
<dbReference type="PANTHER" id="PTHR24220:SF689">
    <property type="entry name" value="LIPOPROTEIN-RELEASING SYSTEM ATP-BINDING PROTEIN LOLD"/>
    <property type="match status" value="1"/>
</dbReference>
<dbReference type="PANTHER" id="PTHR24220">
    <property type="entry name" value="IMPORT ATP-BINDING PROTEIN"/>
    <property type="match status" value="1"/>
</dbReference>
<feature type="domain" description="ABC transporter" evidence="4">
    <location>
        <begin position="1"/>
        <end position="199"/>
    </location>
</feature>